<feature type="region of interest" description="Disordered" evidence="5">
    <location>
        <begin position="320"/>
        <end position="399"/>
    </location>
</feature>
<evidence type="ECO:0000256" key="4">
    <source>
        <dbReference type="ARBA" id="ARBA00023242"/>
    </source>
</evidence>
<dbReference type="Gene3D" id="1.10.10.60">
    <property type="entry name" value="Homeodomain-like"/>
    <property type="match status" value="1"/>
</dbReference>
<feature type="region of interest" description="Disordered" evidence="5">
    <location>
        <begin position="508"/>
        <end position="537"/>
    </location>
</feature>
<evidence type="ECO:0000256" key="3">
    <source>
        <dbReference type="ARBA" id="ARBA00023155"/>
    </source>
</evidence>
<protein>
    <recommendedName>
        <fullName evidence="6">KN homeodomain domain-containing protein</fullName>
    </recommendedName>
</protein>
<keyword evidence="3" id="KW-0371">Homeobox</keyword>
<dbReference type="EMBL" id="JANAWD010000781">
    <property type="protein sequence ID" value="KAJ3475905.1"/>
    <property type="molecule type" value="Genomic_DNA"/>
</dbReference>
<gene>
    <name evidence="7" type="ORF">NLI96_g11520</name>
</gene>
<dbReference type="Proteomes" id="UP001212997">
    <property type="component" value="Unassembled WGS sequence"/>
</dbReference>
<sequence length="559" mass="61536">MTPLSFHRRLQDIEVEFFTALTCGSELISFDLRWSTLRSDLVHARNIGMLEQADIDLAYSVASNIAYVTQSILDLELEADNMSSALFDEFVAAFSSLGITDDEPHPRSRTTQTPYPKKRGSQKLGAHRDLPPYRYNEYNWIVHHMHNPYPSQAVKRSFAQASHTTIQSANNWFQAIRKHVGWVAFCKSHYKGSRALAVEAASAFFLKGETTHLTSAAALDLLAIQTKLINLYASEDIIGAGELTSYPLDIEEPLITTTPVSETLPRLSPTPSLVHSLSDDSGSDDAALEACMLSWGEATPRVLPDNDDGSRKTTQEFNSCQISEGGSSGSYNSTHSPIPGTEKPLGILEPASEQTRPPKRKRAVCDTQDEVVSKRPRTPSYTPSTEVTGPPIEASSNTPFVPPVDFSDILNDIFDVPLPIPDLIPDKSDSSIPLQLDIFDNWDTLNVTPDSLGLFQEVVDFERVDPISMFGPLAGSDTLPLLHWDAEIPNLPIPAEENCTDELNQTTSVLPNGNEQVPNNNASPLKLPNPDEDLSRSPDLLQLLFDPSSYDPIESFGSM</sequence>
<dbReference type="InterPro" id="IPR008422">
    <property type="entry name" value="KN_HD"/>
</dbReference>
<comment type="similarity">
    <text evidence="1">Belongs to the TALE/M-ATYP homeobox family.</text>
</comment>
<feature type="domain" description="KN homeodomain" evidence="6">
    <location>
        <begin position="140"/>
        <end position="177"/>
    </location>
</feature>
<evidence type="ECO:0000256" key="2">
    <source>
        <dbReference type="ARBA" id="ARBA00023125"/>
    </source>
</evidence>
<proteinExistence type="inferred from homology"/>
<organism evidence="7 8">
    <name type="scientific">Meripilus lineatus</name>
    <dbReference type="NCBI Taxonomy" id="2056292"/>
    <lineage>
        <taxon>Eukaryota</taxon>
        <taxon>Fungi</taxon>
        <taxon>Dikarya</taxon>
        <taxon>Basidiomycota</taxon>
        <taxon>Agaricomycotina</taxon>
        <taxon>Agaricomycetes</taxon>
        <taxon>Polyporales</taxon>
        <taxon>Meripilaceae</taxon>
        <taxon>Meripilus</taxon>
    </lineage>
</organism>
<evidence type="ECO:0000256" key="1">
    <source>
        <dbReference type="ARBA" id="ARBA00005800"/>
    </source>
</evidence>
<feature type="compositionally biased region" description="Polar residues" evidence="5">
    <location>
        <begin position="508"/>
        <end position="523"/>
    </location>
</feature>
<dbReference type="InterPro" id="IPR009057">
    <property type="entry name" value="Homeodomain-like_sf"/>
</dbReference>
<dbReference type="GO" id="GO:0006355">
    <property type="term" value="P:regulation of DNA-templated transcription"/>
    <property type="evidence" value="ECO:0007669"/>
    <property type="project" value="InterPro"/>
</dbReference>
<dbReference type="SUPFAM" id="SSF46689">
    <property type="entry name" value="Homeodomain-like"/>
    <property type="match status" value="1"/>
</dbReference>
<dbReference type="AlphaFoldDB" id="A0AAD5UWH4"/>
<feature type="region of interest" description="Disordered" evidence="5">
    <location>
        <begin position="101"/>
        <end position="126"/>
    </location>
</feature>
<keyword evidence="4" id="KW-0539">Nucleus</keyword>
<keyword evidence="8" id="KW-1185">Reference proteome</keyword>
<comment type="caution">
    <text evidence="7">The sequence shown here is derived from an EMBL/GenBank/DDBJ whole genome shotgun (WGS) entry which is preliminary data.</text>
</comment>
<feature type="compositionally biased region" description="Polar residues" evidence="5">
    <location>
        <begin position="320"/>
        <end position="336"/>
    </location>
</feature>
<feature type="region of interest" description="Disordered" evidence="5">
    <location>
        <begin position="261"/>
        <end position="280"/>
    </location>
</feature>
<dbReference type="Pfam" id="PF05920">
    <property type="entry name" value="Homeobox_KN"/>
    <property type="match status" value="1"/>
</dbReference>
<evidence type="ECO:0000313" key="7">
    <source>
        <dbReference type="EMBL" id="KAJ3475905.1"/>
    </source>
</evidence>
<evidence type="ECO:0000313" key="8">
    <source>
        <dbReference type="Proteomes" id="UP001212997"/>
    </source>
</evidence>
<reference evidence="7" key="1">
    <citation type="submission" date="2022-07" db="EMBL/GenBank/DDBJ databases">
        <title>Genome Sequence of Physisporinus lineatus.</title>
        <authorList>
            <person name="Buettner E."/>
        </authorList>
    </citation>
    <scope>NUCLEOTIDE SEQUENCE</scope>
    <source>
        <strain evidence="7">VT162</strain>
    </source>
</reference>
<evidence type="ECO:0000256" key="5">
    <source>
        <dbReference type="SAM" id="MobiDB-lite"/>
    </source>
</evidence>
<dbReference type="GO" id="GO:0003677">
    <property type="term" value="F:DNA binding"/>
    <property type="evidence" value="ECO:0007669"/>
    <property type="project" value="UniProtKB-KW"/>
</dbReference>
<accession>A0AAD5UWH4</accession>
<keyword evidence="2" id="KW-0238">DNA-binding</keyword>
<name>A0AAD5UWH4_9APHY</name>
<evidence type="ECO:0000259" key="6">
    <source>
        <dbReference type="Pfam" id="PF05920"/>
    </source>
</evidence>